<protein>
    <submittedName>
        <fullName evidence="2">Uncharacterized protein</fullName>
    </submittedName>
</protein>
<reference evidence="2" key="1">
    <citation type="submission" date="2021-04" db="EMBL/GenBank/DDBJ databases">
        <title>Saccharothrix algeriensis WGS.</title>
        <authorList>
            <person name="Stuskova K."/>
            <person name="Hakalova E."/>
            <person name="Tebbal A.B."/>
            <person name="Eichmeier A."/>
        </authorList>
    </citation>
    <scope>NUCLEOTIDE SEQUENCE</scope>
    <source>
        <strain evidence="2">NRRL B-24137</strain>
    </source>
</reference>
<feature type="region of interest" description="Disordered" evidence="1">
    <location>
        <begin position="57"/>
        <end position="90"/>
    </location>
</feature>
<evidence type="ECO:0000313" key="2">
    <source>
        <dbReference type="EMBL" id="QTR02735.1"/>
    </source>
</evidence>
<dbReference type="AlphaFoldDB" id="A0A8T8HVX6"/>
<accession>A0A8T8HVX6</accession>
<sequence length="90" mass="10611">MEEYRLTREWVPLARFGTGSRHHYGRFPINREDLAAKRFGLALSFTTFLEWLGKRGHPRHRRRRYEPSTAVRGRARRGHRAAERPGGVRA</sequence>
<organism evidence="2 3">
    <name type="scientific">Saccharothrix algeriensis</name>
    <dbReference type="NCBI Taxonomy" id="173560"/>
    <lineage>
        <taxon>Bacteria</taxon>
        <taxon>Bacillati</taxon>
        <taxon>Actinomycetota</taxon>
        <taxon>Actinomycetes</taxon>
        <taxon>Pseudonocardiales</taxon>
        <taxon>Pseudonocardiaceae</taxon>
        <taxon>Saccharothrix</taxon>
    </lineage>
</organism>
<proteinExistence type="predicted"/>
<dbReference type="Proteomes" id="UP000671828">
    <property type="component" value="Chromosome"/>
</dbReference>
<gene>
    <name evidence="2" type="ORF">J7S33_27435</name>
</gene>
<evidence type="ECO:0000313" key="3">
    <source>
        <dbReference type="Proteomes" id="UP000671828"/>
    </source>
</evidence>
<dbReference type="EMBL" id="CP072788">
    <property type="protein sequence ID" value="QTR02735.1"/>
    <property type="molecule type" value="Genomic_DNA"/>
</dbReference>
<evidence type="ECO:0000256" key="1">
    <source>
        <dbReference type="SAM" id="MobiDB-lite"/>
    </source>
</evidence>
<feature type="non-terminal residue" evidence="2">
    <location>
        <position position="90"/>
    </location>
</feature>
<name>A0A8T8HVX6_9PSEU</name>